<dbReference type="EMBL" id="LGRB01000008">
    <property type="protein sequence ID" value="OCT53045.1"/>
    <property type="molecule type" value="Genomic_DNA"/>
</dbReference>
<dbReference type="AlphaFoldDB" id="A0A1C1CX37"/>
<feature type="compositionally biased region" description="Basic and acidic residues" evidence="1">
    <location>
        <begin position="47"/>
        <end position="60"/>
    </location>
</feature>
<protein>
    <submittedName>
        <fullName evidence="2">Uncharacterized protein</fullName>
    </submittedName>
</protein>
<accession>A0A1C1CX37</accession>
<evidence type="ECO:0000313" key="3">
    <source>
        <dbReference type="Proteomes" id="UP000094526"/>
    </source>
</evidence>
<reference evidence="3" key="1">
    <citation type="submission" date="2015-07" db="EMBL/GenBank/DDBJ databases">
        <authorList>
            <person name="Teixeira M.M."/>
            <person name="Souza R.C."/>
            <person name="Almeida L.G."/>
            <person name="Vicente V.A."/>
            <person name="de Hoog S."/>
            <person name="Bocca A.L."/>
            <person name="de Almeida S.R."/>
            <person name="Vasconcelos A.T."/>
            <person name="Felipe M.S."/>
        </authorList>
    </citation>
    <scope>NUCLEOTIDE SEQUENCE [LARGE SCALE GENOMIC DNA]</scope>
    <source>
        <strain evidence="3">KSF</strain>
    </source>
</reference>
<keyword evidence="3" id="KW-1185">Reference proteome</keyword>
<comment type="caution">
    <text evidence="2">The sequence shown here is derived from an EMBL/GenBank/DDBJ whole genome shotgun (WGS) entry which is preliminary data.</text>
</comment>
<feature type="region of interest" description="Disordered" evidence="1">
    <location>
        <begin position="18"/>
        <end position="66"/>
    </location>
</feature>
<proteinExistence type="predicted"/>
<gene>
    <name evidence="2" type="ORF">CLCR_10970</name>
</gene>
<organism evidence="2 3">
    <name type="scientific">Cladophialophora carrionii</name>
    <dbReference type="NCBI Taxonomy" id="86049"/>
    <lineage>
        <taxon>Eukaryota</taxon>
        <taxon>Fungi</taxon>
        <taxon>Dikarya</taxon>
        <taxon>Ascomycota</taxon>
        <taxon>Pezizomycotina</taxon>
        <taxon>Eurotiomycetes</taxon>
        <taxon>Chaetothyriomycetidae</taxon>
        <taxon>Chaetothyriales</taxon>
        <taxon>Herpotrichiellaceae</taxon>
        <taxon>Cladophialophora</taxon>
    </lineage>
</organism>
<sequence length="133" mass="15035">MVRAVYVGERFLDQAPDPSGGVASFDQDAMGKRRAKTLGKQMPNPRLGERPVKREMRESDAMADPITKLKRRRKSLSAIAFVSSSCSFWCLRLVVGQEQRDQRVVTATFDLRPSSNRSLLSSLYLSRRDRETG</sequence>
<dbReference type="VEuPathDB" id="FungiDB:CLCR_10970"/>
<evidence type="ECO:0000313" key="2">
    <source>
        <dbReference type="EMBL" id="OCT53045.1"/>
    </source>
</evidence>
<name>A0A1C1CX37_9EURO</name>
<evidence type="ECO:0000256" key="1">
    <source>
        <dbReference type="SAM" id="MobiDB-lite"/>
    </source>
</evidence>
<dbReference type="Proteomes" id="UP000094526">
    <property type="component" value="Unassembled WGS sequence"/>
</dbReference>